<dbReference type="EMBL" id="BEZZ01121497">
    <property type="protein sequence ID" value="GCC44075.1"/>
    <property type="molecule type" value="Genomic_DNA"/>
</dbReference>
<accession>A0A401TN58</accession>
<dbReference type="Proteomes" id="UP000287033">
    <property type="component" value="Unassembled WGS sequence"/>
</dbReference>
<comment type="caution">
    <text evidence="1">The sequence shown here is derived from an EMBL/GenBank/DDBJ whole genome shotgun (WGS) entry which is preliminary data.</text>
</comment>
<name>A0A401TN58_CHIPU</name>
<gene>
    <name evidence="1" type="ORF">chiPu_0028050</name>
</gene>
<evidence type="ECO:0000313" key="1">
    <source>
        <dbReference type="EMBL" id="GCC44075.1"/>
    </source>
</evidence>
<sequence length="59" mass="6670">MSLRSARESWAEDRAPLLSRLYPSGVVTRWAGGPHPCSRSFWPITGRLNTQSFVLPVDR</sequence>
<organism evidence="1 2">
    <name type="scientific">Chiloscyllium punctatum</name>
    <name type="common">Brownbanded bambooshark</name>
    <name type="synonym">Hemiscyllium punctatum</name>
    <dbReference type="NCBI Taxonomy" id="137246"/>
    <lineage>
        <taxon>Eukaryota</taxon>
        <taxon>Metazoa</taxon>
        <taxon>Chordata</taxon>
        <taxon>Craniata</taxon>
        <taxon>Vertebrata</taxon>
        <taxon>Chondrichthyes</taxon>
        <taxon>Elasmobranchii</taxon>
        <taxon>Galeomorphii</taxon>
        <taxon>Galeoidea</taxon>
        <taxon>Orectolobiformes</taxon>
        <taxon>Hemiscylliidae</taxon>
        <taxon>Chiloscyllium</taxon>
    </lineage>
</organism>
<keyword evidence="2" id="KW-1185">Reference proteome</keyword>
<evidence type="ECO:0000313" key="2">
    <source>
        <dbReference type="Proteomes" id="UP000287033"/>
    </source>
</evidence>
<feature type="non-terminal residue" evidence="1">
    <location>
        <position position="59"/>
    </location>
</feature>
<dbReference type="AlphaFoldDB" id="A0A401TN58"/>
<proteinExistence type="predicted"/>
<protein>
    <submittedName>
        <fullName evidence="1">Uncharacterized protein</fullName>
    </submittedName>
</protein>
<reference evidence="1 2" key="1">
    <citation type="journal article" date="2018" name="Nat. Ecol. Evol.">
        <title>Shark genomes provide insights into elasmobranch evolution and the origin of vertebrates.</title>
        <authorList>
            <person name="Hara Y"/>
            <person name="Yamaguchi K"/>
            <person name="Onimaru K"/>
            <person name="Kadota M"/>
            <person name="Koyanagi M"/>
            <person name="Keeley SD"/>
            <person name="Tatsumi K"/>
            <person name="Tanaka K"/>
            <person name="Motone F"/>
            <person name="Kageyama Y"/>
            <person name="Nozu R"/>
            <person name="Adachi N"/>
            <person name="Nishimura O"/>
            <person name="Nakagawa R"/>
            <person name="Tanegashima C"/>
            <person name="Kiyatake I"/>
            <person name="Matsumoto R"/>
            <person name="Murakumo K"/>
            <person name="Nishida K"/>
            <person name="Terakita A"/>
            <person name="Kuratani S"/>
            <person name="Sato K"/>
            <person name="Hyodo S Kuraku.S."/>
        </authorList>
    </citation>
    <scope>NUCLEOTIDE SEQUENCE [LARGE SCALE GENOMIC DNA]</scope>
</reference>